<sequence length="656" mass="72223">MSLVPAALVGKAAAVVAGLAYFNARFSIGQDINFLLGRRAAFSALIKTASKGRLSIYYSFEESVKEKGDSEALWSHGECLTYSQTYARVNQYAQWFLAQGVQPGGLVALLMVNSTDMVCAWLGLLAIGAAPALVNTNLAAKALIHSIEIARVKLILADGDDDLLGRLDAVRGDLEASGHRICRLGEVRREVLGMEPVRPGDELRKGVGVDAPLALAYTSGTTGLPKAISFPMVVAFLSASVKRRGFGEISGKDQRCYNCMPFYHMTGGLHAILQLLVRVQDRHIPPHQLSLLLQLTARTHHPQTRDTLCIAPKFHARTFWADIRASRATFFIYVGEALRYLLAQPPSPLDRAHNVHTILGNGLRGDVWIPFRERFGIGTIHEFYNSTELMFGLDNSSRGDFTAKSLGVHGLLLRTLFSRMYVPAATDAETGELLRDPATGFAARVPFDQGGEILVRLDYQSKLPGRTFRGYWDNEGATNAKIARDVFEKGDAYFRTGDALRRDSDGRWFFCDRLGDTFRWKGENVSTAEVSDVLGAYGRGVIEAVVYGVQLPGHEGRAGAVALLIEESKREGFDYADFLRHSRANLPKYAVPIFIRLVSEPLSTGNHKQNKVPLKAEGVDPDKVSNGDAIYWARGDTYVPFTRADWEGLSQGRARL</sequence>
<keyword evidence="5" id="KW-1185">Reference proteome</keyword>
<evidence type="ECO:0000256" key="1">
    <source>
        <dbReference type="ARBA" id="ARBA00006432"/>
    </source>
</evidence>
<dbReference type="InterPro" id="IPR000873">
    <property type="entry name" value="AMP-dep_synth/lig_dom"/>
</dbReference>
<dbReference type="Gene3D" id="3.30.300.30">
    <property type="match status" value="1"/>
</dbReference>
<dbReference type="EMBL" id="LCUC01000088">
    <property type="protein sequence ID" value="KKY37392.1"/>
    <property type="molecule type" value="Genomic_DNA"/>
</dbReference>
<dbReference type="Pfam" id="PF00501">
    <property type="entry name" value="AMP-binding"/>
    <property type="match status" value="1"/>
</dbReference>
<evidence type="ECO:0000256" key="2">
    <source>
        <dbReference type="ARBA" id="ARBA00022598"/>
    </source>
</evidence>
<dbReference type="GO" id="GO:0044539">
    <property type="term" value="P:long-chain fatty acid import into cell"/>
    <property type="evidence" value="ECO:0007669"/>
    <property type="project" value="TreeGrafter"/>
</dbReference>
<dbReference type="GO" id="GO:0009898">
    <property type="term" value="C:cytoplasmic side of plasma membrane"/>
    <property type="evidence" value="ECO:0007669"/>
    <property type="project" value="TreeGrafter"/>
</dbReference>
<dbReference type="InterPro" id="IPR045851">
    <property type="entry name" value="AMP-bd_C_sf"/>
</dbReference>
<proteinExistence type="inferred from homology"/>
<evidence type="ECO:0000259" key="3">
    <source>
        <dbReference type="Pfam" id="PF00501"/>
    </source>
</evidence>
<keyword evidence="2" id="KW-0436">Ligase</keyword>
<dbReference type="SUPFAM" id="SSF56801">
    <property type="entry name" value="Acetyl-CoA synthetase-like"/>
    <property type="match status" value="1"/>
</dbReference>
<dbReference type="PROSITE" id="PS00455">
    <property type="entry name" value="AMP_BINDING"/>
    <property type="match status" value="1"/>
</dbReference>
<comment type="caution">
    <text evidence="4">The sequence shown here is derived from an EMBL/GenBank/DDBJ whole genome shotgun (WGS) entry which is preliminary data.</text>
</comment>
<dbReference type="GO" id="GO:0004467">
    <property type="term" value="F:long-chain fatty acid-CoA ligase activity"/>
    <property type="evidence" value="ECO:0007669"/>
    <property type="project" value="TreeGrafter"/>
</dbReference>
<name>A0A0G2FTB3_9PEZI</name>
<organism evidence="4 5">
    <name type="scientific">Diaporthe ampelina</name>
    <dbReference type="NCBI Taxonomy" id="1214573"/>
    <lineage>
        <taxon>Eukaryota</taxon>
        <taxon>Fungi</taxon>
        <taxon>Dikarya</taxon>
        <taxon>Ascomycota</taxon>
        <taxon>Pezizomycotina</taxon>
        <taxon>Sordariomycetes</taxon>
        <taxon>Sordariomycetidae</taxon>
        <taxon>Diaporthales</taxon>
        <taxon>Diaporthaceae</taxon>
        <taxon>Diaporthe</taxon>
    </lineage>
</organism>
<dbReference type="OrthoDB" id="10253869at2759"/>
<protein>
    <submittedName>
        <fullName evidence="4">Putative fatty acid transporter protein</fullName>
    </submittedName>
</protein>
<reference evidence="4 5" key="2">
    <citation type="submission" date="2015-05" db="EMBL/GenBank/DDBJ databases">
        <authorList>
            <person name="Morales-Cruz A."/>
            <person name="Amrine K.C."/>
            <person name="Cantu D."/>
        </authorList>
    </citation>
    <scope>NUCLEOTIDE SEQUENCE [LARGE SCALE GENOMIC DNA]</scope>
    <source>
        <strain evidence="4">DA912</strain>
    </source>
</reference>
<dbReference type="InterPro" id="IPR020845">
    <property type="entry name" value="AMP-binding_CS"/>
</dbReference>
<feature type="domain" description="AMP-dependent synthetase/ligase" evidence="3">
    <location>
        <begin position="60"/>
        <end position="277"/>
    </location>
</feature>
<dbReference type="STRING" id="1214573.A0A0G2FTB3"/>
<reference evidence="4 5" key="1">
    <citation type="submission" date="2015-05" db="EMBL/GenBank/DDBJ databases">
        <title>Distinctive expansion of gene families associated with plant cell wall degradation and secondary metabolism in the genomes of grapevine trunk pathogens.</title>
        <authorList>
            <person name="Lawrence D.P."/>
            <person name="Travadon R."/>
            <person name="Rolshausen P.E."/>
            <person name="Baumgartner K."/>
        </authorList>
    </citation>
    <scope>NUCLEOTIDE SEQUENCE [LARGE SCALE GENOMIC DNA]</scope>
    <source>
        <strain evidence="4">DA912</strain>
    </source>
</reference>
<dbReference type="GO" id="GO:0005777">
    <property type="term" value="C:peroxisome"/>
    <property type="evidence" value="ECO:0007669"/>
    <property type="project" value="TreeGrafter"/>
</dbReference>
<dbReference type="AlphaFoldDB" id="A0A0G2FTB3"/>
<dbReference type="Gene3D" id="3.40.50.12780">
    <property type="entry name" value="N-terminal domain of ligase-like"/>
    <property type="match status" value="1"/>
</dbReference>
<comment type="similarity">
    <text evidence="1">Belongs to the ATP-dependent AMP-binding enzyme family.</text>
</comment>
<dbReference type="PANTHER" id="PTHR43107:SF6">
    <property type="entry name" value="ACYL-COA SYNTHETASE FAMILY PROTEIN (CEFD1), PUTATIVE (AFU_ORTHOLOGUE AFUA_6G03630)-RELATED"/>
    <property type="match status" value="1"/>
</dbReference>
<dbReference type="Proteomes" id="UP000034680">
    <property type="component" value="Unassembled WGS sequence"/>
</dbReference>
<evidence type="ECO:0000313" key="5">
    <source>
        <dbReference type="Proteomes" id="UP000034680"/>
    </source>
</evidence>
<gene>
    <name evidence="4" type="ORF">UCDDA912_g02612</name>
</gene>
<dbReference type="GO" id="GO:0005811">
    <property type="term" value="C:lipid droplet"/>
    <property type="evidence" value="ECO:0007669"/>
    <property type="project" value="TreeGrafter"/>
</dbReference>
<accession>A0A0G2FTB3</accession>
<evidence type="ECO:0000313" key="4">
    <source>
        <dbReference type="EMBL" id="KKY37392.1"/>
    </source>
</evidence>
<dbReference type="GO" id="GO:0005324">
    <property type="term" value="F:long-chain fatty acid transmembrane transporter activity"/>
    <property type="evidence" value="ECO:0007669"/>
    <property type="project" value="TreeGrafter"/>
</dbReference>
<dbReference type="InterPro" id="IPR042099">
    <property type="entry name" value="ANL_N_sf"/>
</dbReference>
<dbReference type="PANTHER" id="PTHR43107">
    <property type="entry name" value="LONG-CHAIN FATTY ACID TRANSPORT PROTEIN"/>
    <property type="match status" value="1"/>
</dbReference>